<dbReference type="AlphaFoldDB" id="A0A1I0HK94"/>
<evidence type="ECO:0000313" key="2">
    <source>
        <dbReference type="Proteomes" id="UP000198618"/>
    </source>
</evidence>
<reference evidence="1 2" key="1">
    <citation type="submission" date="2016-10" db="EMBL/GenBank/DDBJ databases">
        <authorList>
            <person name="de Groot N.N."/>
        </authorList>
    </citation>
    <scope>NUCLEOTIDE SEQUENCE [LARGE SCALE GENOMIC DNA]</scope>
    <source>
        <strain evidence="1 2">IBRC-M 10780</strain>
    </source>
</reference>
<sequence>MFKNAEKISKAIDNLIKIADGLEKDERKQELVNVIHELSCVHQNVLGDLTNKSFQQENELS</sequence>
<name>A0A1I0HK94_9BACI</name>
<dbReference type="Proteomes" id="UP000198618">
    <property type="component" value="Unassembled WGS sequence"/>
</dbReference>
<protein>
    <submittedName>
        <fullName evidence="1">Uncharacterized protein</fullName>
    </submittedName>
</protein>
<organism evidence="1 2">
    <name type="scientific">Oceanobacillus limi</name>
    <dbReference type="NCBI Taxonomy" id="930131"/>
    <lineage>
        <taxon>Bacteria</taxon>
        <taxon>Bacillati</taxon>
        <taxon>Bacillota</taxon>
        <taxon>Bacilli</taxon>
        <taxon>Bacillales</taxon>
        <taxon>Bacillaceae</taxon>
        <taxon>Oceanobacillus</taxon>
    </lineage>
</organism>
<evidence type="ECO:0000313" key="1">
    <source>
        <dbReference type="EMBL" id="SET84293.1"/>
    </source>
</evidence>
<dbReference type="EMBL" id="FOHE01000038">
    <property type="protein sequence ID" value="SET84293.1"/>
    <property type="molecule type" value="Genomic_DNA"/>
</dbReference>
<dbReference type="RefSeq" id="WP_090873105.1">
    <property type="nucleotide sequence ID" value="NZ_FOHE01000038.1"/>
</dbReference>
<proteinExistence type="predicted"/>
<dbReference type="STRING" id="930131.SAMN05216389_1383"/>
<dbReference type="OrthoDB" id="2973308at2"/>
<gene>
    <name evidence="1" type="ORF">SAMN05216389_1383</name>
</gene>
<keyword evidence="2" id="KW-1185">Reference proteome</keyword>
<accession>A0A1I0HK94</accession>